<evidence type="ECO:0000256" key="4">
    <source>
        <dbReference type="ARBA" id="ARBA00022989"/>
    </source>
</evidence>
<comment type="similarity">
    <text evidence="2">Belongs to the DRAM/TMEM150 family.</text>
</comment>
<evidence type="ECO:0000313" key="8">
    <source>
        <dbReference type="Ensembl" id="ENSHCOP00000002868.1"/>
    </source>
</evidence>
<proteinExistence type="inferred from homology"/>
<keyword evidence="9" id="KW-1185">Reference proteome</keyword>
<evidence type="ECO:0000313" key="9">
    <source>
        <dbReference type="Proteomes" id="UP000264820"/>
    </source>
</evidence>
<dbReference type="PANTHER" id="PTHR21324:SF13">
    <property type="entry name" value="SI:DKEY-228D14.5"/>
    <property type="match status" value="1"/>
</dbReference>
<reference evidence="8" key="1">
    <citation type="submission" date="2025-08" db="UniProtKB">
        <authorList>
            <consortium name="Ensembl"/>
        </authorList>
    </citation>
    <scope>IDENTIFICATION</scope>
</reference>
<feature type="transmembrane region" description="Helical" evidence="6">
    <location>
        <begin position="111"/>
        <end position="137"/>
    </location>
</feature>
<dbReference type="Pfam" id="PF10277">
    <property type="entry name" value="Frag1"/>
    <property type="match status" value="1"/>
</dbReference>
<evidence type="ECO:0000256" key="2">
    <source>
        <dbReference type="ARBA" id="ARBA00006565"/>
    </source>
</evidence>
<dbReference type="PANTHER" id="PTHR21324">
    <property type="entry name" value="FASTING-INDUCIBLE INTEGRAL MEMBRANE PROTEIN TM6P1-RELATED"/>
    <property type="match status" value="1"/>
</dbReference>
<comment type="subcellular location">
    <subcellularLocation>
        <location evidence="1">Endomembrane system</location>
        <topology evidence="1">Multi-pass membrane protein</topology>
    </subcellularLocation>
</comment>
<evidence type="ECO:0000256" key="5">
    <source>
        <dbReference type="ARBA" id="ARBA00023136"/>
    </source>
</evidence>
<dbReference type="Proteomes" id="UP000264820">
    <property type="component" value="Unplaced"/>
</dbReference>
<dbReference type="GeneTree" id="ENSGT01030000234578"/>
<evidence type="ECO:0000256" key="6">
    <source>
        <dbReference type="SAM" id="Phobius"/>
    </source>
</evidence>
<dbReference type="GO" id="GO:0005886">
    <property type="term" value="C:plasma membrane"/>
    <property type="evidence" value="ECO:0007669"/>
    <property type="project" value="TreeGrafter"/>
</dbReference>
<dbReference type="InterPro" id="IPR050911">
    <property type="entry name" value="DRAM/TMEM150_Autophagy_Mod"/>
</dbReference>
<sequence length="223" mass="25254">MTITNHLNVCFFFLRWGENFCTVNHTTDCCKVPTISTSGTYAPENSLFTATINAGSFLFLLFCIFHHAHIMERNARQAAISRFALAFGVVASMGSFAAGNCNPGYLTLLHHAGAGVSFMCICCYTVLLSALTGRCLLTGYEKLLYPLRIVSTVLQIILTICYTFCFAHHDYYYVHLSAVFEWILSTNLELFELSYIAEFSFFSTYMLSNLYSQREEERPFMLV</sequence>
<keyword evidence="4 6" id="KW-1133">Transmembrane helix</keyword>
<organism evidence="8 9">
    <name type="scientific">Hippocampus comes</name>
    <name type="common">Tiger tail seahorse</name>
    <dbReference type="NCBI Taxonomy" id="109280"/>
    <lineage>
        <taxon>Eukaryota</taxon>
        <taxon>Metazoa</taxon>
        <taxon>Chordata</taxon>
        <taxon>Craniata</taxon>
        <taxon>Vertebrata</taxon>
        <taxon>Euteleostomi</taxon>
        <taxon>Actinopterygii</taxon>
        <taxon>Neopterygii</taxon>
        <taxon>Teleostei</taxon>
        <taxon>Neoteleostei</taxon>
        <taxon>Acanthomorphata</taxon>
        <taxon>Syngnathiaria</taxon>
        <taxon>Syngnathiformes</taxon>
        <taxon>Syngnathoidei</taxon>
        <taxon>Syngnathidae</taxon>
        <taxon>Hippocampus</taxon>
    </lineage>
</organism>
<name>A0A3Q2XF11_HIPCM</name>
<feature type="transmembrane region" description="Helical" evidence="6">
    <location>
        <begin position="80"/>
        <end position="99"/>
    </location>
</feature>
<evidence type="ECO:0000256" key="1">
    <source>
        <dbReference type="ARBA" id="ARBA00004127"/>
    </source>
</evidence>
<dbReference type="GO" id="GO:0012505">
    <property type="term" value="C:endomembrane system"/>
    <property type="evidence" value="ECO:0007669"/>
    <property type="project" value="UniProtKB-SubCell"/>
</dbReference>
<keyword evidence="5 6" id="KW-0472">Membrane</keyword>
<dbReference type="OMA" id="VFEWIMS"/>
<evidence type="ECO:0000256" key="3">
    <source>
        <dbReference type="ARBA" id="ARBA00022692"/>
    </source>
</evidence>
<protein>
    <submittedName>
        <fullName evidence="8">Si:dkey-228d14.5</fullName>
    </submittedName>
</protein>
<accession>A0A3Q2XF11</accession>
<keyword evidence="3 6" id="KW-0812">Transmembrane</keyword>
<feature type="transmembrane region" description="Helical" evidence="6">
    <location>
        <begin position="149"/>
        <end position="173"/>
    </location>
</feature>
<dbReference type="InterPro" id="IPR019402">
    <property type="entry name" value="CWH43_N"/>
</dbReference>
<feature type="transmembrane region" description="Helical" evidence="6">
    <location>
        <begin position="47"/>
        <end position="68"/>
    </location>
</feature>
<reference evidence="8" key="2">
    <citation type="submission" date="2025-09" db="UniProtKB">
        <authorList>
            <consortium name="Ensembl"/>
        </authorList>
    </citation>
    <scope>IDENTIFICATION</scope>
</reference>
<dbReference type="Ensembl" id="ENSHCOT00000009698.1">
    <property type="protein sequence ID" value="ENSHCOP00000002868.1"/>
    <property type="gene ID" value="ENSHCOG00000004102.1"/>
</dbReference>
<evidence type="ECO:0000259" key="7">
    <source>
        <dbReference type="Pfam" id="PF10277"/>
    </source>
</evidence>
<dbReference type="AlphaFoldDB" id="A0A3Q2XF11"/>
<feature type="domain" description="CWH43-like N-terminal" evidence="7">
    <location>
        <begin position="24"/>
        <end position="200"/>
    </location>
</feature>
<dbReference type="GO" id="GO:0072659">
    <property type="term" value="P:protein localization to plasma membrane"/>
    <property type="evidence" value="ECO:0007669"/>
    <property type="project" value="TreeGrafter"/>
</dbReference>